<keyword evidence="6 7" id="KW-0472">Membrane</keyword>
<reference evidence="11 12" key="1">
    <citation type="submission" date="2017-06" db="EMBL/GenBank/DDBJ databases">
        <title>Draft Genome Sequence of Natranaerobius trueperi halophilic, alkalithermophilic bacteria from soda lakes.</title>
        <authorList>
            <person name="Zhao B."/>
        </authorList>
    </citation>
    <scope>NUCLEOTIDE SEQUENCE [LARGE SCALE GENOMIC DNA]</scope>
    <source>
        <strain evidence="11 12">DSM 18760</strain>
    </source>
</reference>
<evidence type="ECO:0000259" key="10">
    <source>
        <dbReference type="Pfam" id="PF21088"/>
    </source>
</evidence>
<dbReference type="InterPro" id="IPR049142">
    <property type="entry name" value="MS_channel_1st"/>
</dbReference>
<gene>
    <name evidence="11" type="ORF">CDO51_01880</name>
</gene>
<feature type="transmembrane region" description="Helical" evidence="7">
    <location>
        <begin position="12"/>
        <end position="34"/>
    </location>
</feature>
<keyword evidence="5 7" id="KW-1133">Transmembrane helix</keyword>
<dbReference type="Pfam" id="PF21082">
    <property type="entry name" value="MS_channel_3rd"/>
    <property type="match status" value="1"/>
</dbReference>
<dbReference type="InterPro" id="IPR011014">
    <property type="entry name" value="MscS_channel_TM-2"/>
</dbReference>
<dbReference type="Gene3D" id="2.30.30.60">
    <property type="match status" value="1"/>
</dbReference>
<dbReference type="InterPro" id="IPR010920">
    <property type="entry name" value="LSM_dom_sf"/>
</dbReference>
<feature type="domain" description="Mechanosensitive ion channel MscS" evidence="8">
    <location>
        <begin position="187"/>
        <end position="251"/>
    </location>
</feature>
<dbReference type="FunFam" id="2.30.30.60:FF:000001">
    <property type="entry name" value="MscS Mechanosensitive ion channel"/>
    <property type="match status" value="1"/>
</dbReference>
<evidence type="ECO:0000313" key="12">
    <source>
        <dbReference type="Proteomes" id="UP000214588"/>
    </source>
</evidence>
<evidence type="ECO:0000313" key="11">
    <source>
        <dbReference type="EMBL" id="OWZ84790.1"/>
    </source>
</evidence>
<name>A0A226C316_9FIRM</name>
<dbReference type="Gene3D" id="3.30.70.100">
    <property type="match status" value="1"/>
</dbReference>
<dbReference type="SUPFAM" id="SSF50182">
    <property type="entry name" value="Sm-like ribonucleoproteins"/>
    <property type="match status" value="1"/>
</dbReference>
<evidence type="ECO:0000256" key="2">
    <source>
        <dbReference type="ARBA" id="ARBA00008017"/>
    </source>
</evidence>
<dbReference type="Pfam" id="PF00924">
    <property type="entry name" value="MS_channel_2nd"/>
    <property type="match status" value="1"/>
</dbReference>
<evidence type="ECO:0000259" key="9">
    <source>
        <dbReference type="Pfam" id="PF21082"/>
    </source>
</evidence>
<proteinExistence type="inferred from homology"/>
<dbReference type="InterPro" id="IPR023408">
    <property type="entry name" value="MscS_beta-dom_sf"/>
</dbReference>
<keyword evidence="12" id="KW-1185">Reference proteome</keyword>
<keyword evidence="3" id="KW-1003">Cell membrane</keyword>
<dbReference type="PANTHER" id="PTHR30460:SF0">
    <property type="entry name" value="MODERATE CONDUCTANCE MECHANOSENSITIVE CHANNEL YBIO"/>
    <property type="match status" value="1"/>
</dbReference>
<keyword evidence="4 7" id="KW-0812">Transmembrane</keyword>
<feature type="transmembrane region" description="Helical" evidence="7">
    <location>
        <begin position="90"/>
        <end position="109"/>
    </location>
</feature>
<dbReference type="GO" id="GO:0008381">
    <property type="term" value="F:mechanosensitive monoatomic ion channel activity"/>
    <property type="evidence" value="ECO:0007669"/>
    <property type="project" value="InterPro"/>
</dbReference>
<organism evidence="11 12">
    <name type="scientific">Natranaerobius trueperi</name>
    <dbReference type="NCBI Taxonomy" id="759412"/>
    <lineage>
        <taxon>Bacteria</taxon>
        <taxon>Bacillati</taxon>
        <taxon>Bacillota</taxon>
        <taxon>Clostridia</taxon>
        <taxon>Natranaerobiales</taxon>
        <taxon>Natranaerobiaceae</taxon>
        <taxon>Natranaerobius</taxon>
    </lineage>
</organism>
<dbReference type="PANTHER" id="PTHR30460">
    <property type="entry name" value="MODERATE CONDUCTANCE MECHANOSENSITIVE CHANNEL YBIO"/>
    <property type="match status" value="1"/>
</dbReference>
<dbReference type="InterPro" id="IPR049278">
    <property type="entry name" value="MS_channel_C"/>
</dbReference>
<comment type="similarity">
    <text evidence="2">Belongs to the MscS (TC 1.A.23) family.</text>
</comment>
<dbReference type="RefSeq" id="WP_089022595.1">
    <property type="nucleotide sequence ID" value="NZ_NIQC01000002.1"/>
</dbReference>
<dbReference type="Gene3D" id="1.10.287.1260">
    <property type="match status" value="1"/>
</dbReference>
<feature type="transmembrane region" description="Helical" evidence="7">
    <location>
        <begin position="54"/>
        <end position="78"/>
    </location>
</feature>
<comment type="caution">
    <text evidence="11">The sequence shown here is derived from an EMBL/GenBank/DDBJ whole genome shotgun (WGS) entry which is preliminary data.</text>
</comment>
<dbReference type="SUPFAM" id="SSF82689">
    <property type="entry name" value="Mechanosensitive channel protein MscS (YggB), C-terminal domain"/>
    <property type="match status" value="1"/>
</dbReference>
<feature type="domain" description="Mechanosensitive ion channel MscS C-terminal" evidence="9">
    <location>
        <begin position="258"/>
        <end position="341"/>
    </location>
</feature>
<evidence type="ECO:0000256" key="1">
    <source>
        <dbReference type="ARBA" id="ARBA00004651"/>
    </source>
</evidence>
<comment type="subcellular location">
    <subcellularLocation>
        <location evidence="1">Cell membrane</location>
        <topology evidence="1">Multi-pass membrane protein</topology>
    </subcellularLocation>
</comment>
<dbReference type="Proteomes" id="UP000214588">
    <property type="component" value="Unassembled WGS sequence"/>
</dbReference>
<evidence type="ECO:0000256" key="7">
    <source>
        <dbReference type="SAM" id="Phobius"/>
    </source>
</evidence>
<evidence type="ECO:0000259" key="8">
    <source>
        <dbReference type="Pfam" id="PF00924"/>
    </source>
</evidence>
<protein>
    <submittedName>
        <fullName evidence="11">Mechanosensitive ion channel protein MscS</fullName>
    </submittedName>
</protein>
<evidence type="ECO:0000256" key="3">
    <source>
        <dbReference type="ARBA" id="ARBA00022475"/>
    </source>
</evidence>
<evidence type="ECO:0000256" key="4">
    <source>
        <dbReference type="ARBA" id="ARBA00022692"/>
    </source>
</evidence>
<feature type="transmembrane region" description="Helical" evidence="7">
    <location>
        <begin position="168"/>
        <end position="188"/>
    </location>
</feature>
<dbReference type="EMBL" id="NIQC01000002">
    <property type="protein sequence ID" value="OWZ84790.1"/>
    <property type="molecule type" value="Genomic_DNA"/>
</dbReference>
<evidence type="ECO:0000256" key="6">
    <source>
        <dbReference type="ARBA" id="ARBA00023136"/>
    </source>
</evidence>
<dbReference type="InterPro" id="IPR011066">
    <property type="entry name" value="MscS_channel_C_sf"/>
</dbReference>
<dbReference type="FunFam" id="1.10.287.1260:FF:000005">
    <property type="entry name" value="Mechanosensitive ion channel family protein"/>
    <property type="match status" value="1"/>
</dbReference>
<dbReference type="SUPFAM" id="SSF82861">
    <property type="entry name" value="Mechanosensitive channel protein MscS (YggB), transmembrane region"/>
    <property type="match status" value="1"/>
</dbReference>
<dbReference type="GO" id="GO:0005886">
    <property type="term" value="C:plasma membrane"/>
    <property type="evidence" value="ECO:0007669"/>
    <property type="project" value="UniProtKB-SubCell"/>
</dbReference>
<accession>A0A226C316</accession>
<dbReference type="Pfam" id="PF21088">
    <property type="entry name" value="MS_channel_1st"/>
    <property type="match status" value="1"/>
</dbReference>
<dbReference type="InterPro" id="IPR045276">
    <property type="entry name" value="YbiO_bact"/>
</dbReference>
<dbReference type="OrthoDB" id="9809206at2"/>
<feature type="transmembrane region" description="Helical" evidence="7">
    <location>
        <begin position="140"/>
        <end position="162"/>
    </location>
</feature>
<sequence>MDNISVLQLGENLIKIAIIIVVALTIYKVGLHIIKRIMKIEESRYVSEETGKILFLGLRTILKYGLFFGVILVSLEIFKVEVIGPAEVRALGVIILKTIGIIILAKITINIGRQVIDHIFKTEQNQERLMDERRKKTLNGLLKSILVYAVYFLAGIMILENFGIKTSSILAGVGVIGLAVSFGAQSLIKDVITGFFIMFEDQYSIGEWVTAADVFGEVQELGLRTTRIREWTGQVHIIPNGEIGKVTNYSRGEMLGLVTVGIAYEEDIDKAIEVLKEESKKAVKELPEIVEEPTVQGVVALADSSVDIRTFCKTIPGEQWAMERELRRRFKLALDESGIEIPYPRRVVIGQN</sequence>
<evidence type="ECO:0000256" key="5">
    <source>
        <dbReference type="ARBA" id="ARBA00022989"/>
    </source>
</evidence>
<feature type="domain" description="Mechanosensitive ion channel transmembrane helices 2/3" evidence="10">
    <location>
        <begin position="145"/>
        <end position="185"/>
    </location>
</feature>
<dbReference type="InterPro" id="IPR006685">
    <property type="entry name" value="MscS_channel_2nd"/>
</dbReference>
<dbReference type="AlphaFoldDB" id="A0A226C316"/>